<dbReference type="Pfam" id="PF21984">
    <property type="entry name" value="DnaD_N"/>
    <property type="match status" value="1"/>
</dbReference>
<evidence type="ECO:0000256" key="1">
    <source>
        <dbReference type="ARBA" id="ARBA00093462"/>
    </source>
</evidence>
<organism evidence="4 5">
    <name type="scientific">Peloplasma aerotolerans</name>
    <dbReference type="NCBI Taxonomy" id="3044389"/>
    <lineage>
        <taxon>Bacteria</taxon>
        <taxon>Bacillati</taxon>
        <taxon>Mycoplasmatota</taxon>
        <taxon>Mollicutes</taxon>
        <taxon>Acholeplasmatales</taxon>
        <taxon>Acholeplasmataceae</taxon>
        <taxon>Peloplasma</taxon>
    </lineage>
</organism>
<dbReference type="Gene3D" id="1.10.10.10">
    <property type="entry name" value="Winged helix-like DNA-binding domain superfamily/Winged helix DNA-binding domain"/>
    <property type="match status" value="1"/>
</dbReference>
<gene>
    <name evidence="4" type="ORF">QJ521_03815</name>
</gene>
<dbReference type="InterPro" id="IPR034829">
    <property type="entry name" value="DnaD-like_sf"/>
</dbReference>
<dbReference type="InterPro" id="IPR036388">
    <property type="entry name" value="WH-like_DNA-bd_sf"/>
</dbReference>
<feature type="domain" description="DnaB/C C-terminal" evidence="2">
    <location>
        <begin position="126"/>
        <end position="179"/>
    </location>
</feature>
<reference evidence="4" key="1">
    <citation type="submission" date="2023-05" db="EMBL/GenBank/DDBJ databases">
        <title>Mariniplasma microaerophilum sp. nov., a novel anaerobic mollicute isolated from terrestrial mud volcano, Taman Peninsula, Russia.</title>
        <authorList>
            <person name="Khomyakova M.A."/>
            <person name="Merkel A.Y."/>
            <person name="Slobodkin A.I."/>
        </authorList>
    </citation>
    <scope>NUCLEOTIDE SEQUENCE</scope>
    <source>
        <strain evidence="4">M4Ah</strain>
    </source>
</reference>
<dbReference type="Proteomes" id="UP001431532">
    <property type="component" value="Unassembled WGS sequence"/>
</dbReference>
<dbReference type="Gene3D" id="1.10.10.630">
    <property type="entry name" value="DnaD domain-like"/>
    <property type="match status" value="1"/>
</dbReference>
<dbReference type="Pfam" id="PF07261">
    <property type="entry name" value="DnaB_2"/>
    <property type="match status" value="1"/>
</dbReference>
<comment type="caution">
    <text evidence="4">The sequence shown here is derived from an EMBL/GenBank/DDBJ whole genome shotgun (WGS) entry which is preliminary data.</text>
</comment>
<dbReference type="InterPro" id="IPR006343">
    <property type="entry name" value="DnaB/C_C"/>
</dbReference>
<proteinExistence type="inferred from homology"/>
<sequence>MILKRLYEDFDLSIERILIKEYKRLNLTMQEMTVLLALFSIYKKRKTFSIASISRRVELSKDEIGSAVESLLNKNFVNITLEEKDDKEREVFDLDRTFKLIEELYRQDEIEKIKQEEESSVYETIRLFEQGLGRSLRPFELENIRRWYEERSYSHETIKQAIEASEDRISIKYVEKILNQNIPEPIEIDQDVERALDEIFKNIK</sequence>
<dbReference type="SUPFAM" id="SSF158499">
    <property type="entry name" value="DnaD domain-like"/>
    <property type="match status" value="1"/>
</dbReference>
<evidence type="ECO:0000313" key="4">
    <source>
        <dbReference type="EMBL" id="MDI6452685.1"/>
    </source>
</evidence>
<dbReference type="InterPro" id="IPR036390">
    <property type="entry name" value="WH_DNA-bd_sf"/>
</dbReference>
<comment type="similarity">
    <text evidence="1">Belongs to the DnaB/DnaD family.</text>
</comment>
<keyword evidence="5" id="KW-1185">Reference proteome</keyword>
<dbReference type="InterPro" id="IPR053843">
    <property type="entry name" value="DnaD_N"/>
</dbReference>
<dbReference type="AlphaFoldDB" id="A0AAW6U496"/>
<protein>
    <submittedName>
        <fullName evidence="4">DnaD domain protein</fullName>
    </submittedName>
</protein>
<accession>A0AAW6U496</accession>
<feature type="domain" description="DnaD N-terminal" evidence="3">
    <location>
        <begin position="14"/>
        <end position="108"/>
    </location>
</feature>
<evidence type="ECO:0000259" key="3">
    <source>
        <dbReference type="Pfam" id="PF21984"/>
    </source>
</evidence>
<dbReference type="RefSeq" id="WP_282839102.1">
    <property type="nucleotide sequence ID" value="NZ_JASCXW010000008.1"/>
</dbReference>
<dbReference type="SUPFAM" id="SSF46785">
    <property type="entry name" value="Winged helix' DNA-binding domain"/>
    <property type="match status" value="1"/>
</dbReference>
<dbReference type="NCBIfam" id="TIGR01446">
    <property type="entry name" value="DnaD_dom"/>
    <property type="match status" value="1"/>
</dbReference>
<dbReference type="EMBL" id="JASCXW010000008">
    <property type="protein sequence ID" value="MDI6452685.1"/>
    <property type="molecule type" value="Genomic_DNA"/>
</dbReference>
<evidence type="ECO:0000313" key="5">
    <source>
        <dbReference type="Proteomes" id="UP001431532"/>
    </source>
</evidence>
<name>A0AAW6U496_9MOLU</name>
<evidence type="ECO:0000259" key="2">
    <source>
        <dbReference type="Pfam" id="PF07261"/>
    </source>
</evidence>